<keyword evidence="4" id="KW-1185">Reference proteome</keyword>
<reference evidence="3 4" key="1">
    <citation type="journal article" date="2024" name="Commun. Biol.">
        <title>Comparative genomic analysis of thermophilic fungi reveals convergent evolutionary adaptations and gene losses.</title>
        <authorList>
            <person name="Steindorff A.S."/>
            <person name="Aguilar-Pontes M.V."/>
            <person name="Robinson A.J."/>
            <person name="Andreopoulos B."/>
            <person name="LaButti K."/>
            <person name="Kuo A."/>
            <person name="Mondo S."/>
            <person name="Riley R."/>
            <person name="Otillar R."/>
            <person name="Haridas S."/>
            <person name="Lipzen A."/>
            <person name="Grimwood J."/>
            <person name="Schmutz J."/>
            <person name="Clum A."/>
            <person name="Reid I.D."/>
            <person name="Moisan M.C."/>
            <person name="Butler G."/>
            <person name="Nguyen T.T.M."/>
            <person name="Dewar K."/>
            <person name="Conant G."/>
            <person name="Drula E."/>
            <person name="Henrissat B."/>
            <person name="Hansel C."/>
            <person name="Singer S."/>
            <person name="Hutchinson M.I."/>
            <person name="de Vries R.P."/>
            <person name="Natvig D.O."/>
            <person name="Powell A.J."/>
            <person name="Tsang A."/>
            <person name="Grigoriev I.V."/>
        </authorList>
    </citation>
    <scope>NUCLEOTIDE SEQUENCE [LARGE SCALE GENOMIC DNA]</scope>
    <source>
        <strain evidence="3 4">CBS 494.80</strain>
    </source>
</reference>
<comment type="caution">
    <text evidence="3">The sequence shown here is derived from an EMBL/GenBank/DDBJ whole genome shotgun (WGS) entry which is preliminary data.</text>
</comment>
<dbReference type="PROSITE" id="PS51762">
    <property type="entry name" value="GH16_2"/>
    <property type="match status" value="1"/>
</dbReference>
<accession>A0ABR4CMF8</accession>
<dbReference type="PANTHER" id="PTHR10963:SF60">
    <property type="entry name" value="GRAM-NEGATIVE BACTERIA-BINDING PROTEIN 1-RELATED"/>
    <property type="match status" value="1"/>
</dbReference>
<evidence type="ECO:0000313" key="4">
    <source>
        <dbReference type="Proteomes" id="UP001595075"/>
    </source>
</evidence>
<dbReference type="EMBL" id="JAZHXI010000005">
    <property type="protein sequence ID" value="KAL2071139.1"/>
    <property type="molecule type" value="Genomic_DNA"/>
</dbReference>
<dbReference type="Pfam" id="PF26113">
    <property type="entry name" value="GH16_XgeA"/>
    <property type="match status" value="1"/>
</dbReference>
<dbReference type="SUPFAM" id="SSF49899">
    <property type="entry name" value="Concanavalin A-like lectins/glucanases"/>
    <property type="match status" value="1"/>
</dbReference>
<evidence type="ECO:0000256" key="1">
    <source>
        <dbReference type="SAM" id="SignalP"/>
    </source>
</evidence>
<dbReference type="InterPro" id="IPR013320">
    <property type="entry name" value="ConA-like_dom_sf"/>
</dbReference>
<keyword evidence="1" id="KW-0732">Signal</keyword>
<proteinExistence type="predicted"/>
<dbReference type="InterPro" id="IPR050546">
    <property type="entry name" value="Glycosyl_Hydrlase_16"/>
</dbReference>
<protein>
    <recommendedName>
        <fullName evidence="2">GH16 domain-containing protein</fullName>
    </recommendedName>
</protein>
<sequence length="280" mass="30000">MLSLSLLLTLSTLLSTTTAFTPEPISGFHVSWADTFSSPDLSLDLTKWRRWTGQASNNEQQTYTATGSNCEITSSESLLITPLNNNGEWTSCRIESVPAFTTKAGSQMIVQARLKLGGDESAGKQMQGIWPAFWSLGEGVRTGTEWPACGEIDTFENINGDVLGHGTVHCGAACNDPVGLGSGMNFDYATWHTWAHAIDLRSAEWRDQSITWYLDGHAFKVLKGADVGDESAWAALVHRGMIVTLNVAIGGSWAGAAALDTVSGKAAGMEVGYVAVYESD</sequence>
<evidence type="ECO:0000313" key="3">
    <source>
        <dbReference type="EMBL" id="KAL2071139.1"/>
    </source>
</evidence>
<dbReference type="PANTHER" id="PTHR10963">
    <property type="entry name" value="GLYCOSYL HYDROLASE-RELATED"/>
    <property type="match status" value="1"/>
</dbReference>
<evidence type="ECO:0000259" key="2">
    <source>
        <dbReference type="PROSITE" id="PS51762"/>
    </source>
</evidence>
<name>A0ABR4CMF8_9HELO</name>
<dbReference type="Gene3D" id="2.60.120.200">
    <property type="match status" value="1"/>
</dbReference>
<organism evidence="3 4">
    <name type="scientific">Oculimacula yallundae</name>
    <dbReference type="NCBI Taxonomy" id="86028"/>
    <lineage>
        <taxon>Eukaryota</taxon>
        <taxon>Fungi</taxon>
        <taxon>Dikarya</taxon>
        <taxon>Ascomycota</taxon>
        <taxon>Pezizomycotina</taxon>
        <taxon>Leotiomycetes</taxon>
        <taxon>Helotiales</taxon>
        <taxon>Ploettnerulaceae</taxon>
        <taxon>Oculimacula</taxon>
    </lineage>
</organism>
<feature type="signal peptide" evidence="1">
    <location>
        <begin position="1"/>
        <end position="19"/>
    </location>
</feature>
<gene>
    <name evidence="3" type="ORF">VTL71DRAFT_12374</name>
</gene>
<dbReference type="Proteomes" id="UP001595075">
    <property type="component" value="Unassembled WGS sequence"/>
</dbReference>
<feature type="domain" description="GH16" evidence="2">
    <location>
        <begin position="30"/>
        <end position="280"/>
    </location>
</feature>
<dbReference type="InterPro" id="IPR000757">
    <property type="entry name" value="Beta-glucanase-like"/>
</dbReference>
<feature type="chain" id="PRO_5047445102" description="GH16 domain-containing protein" evidence="1">
    <location>
        <begin position="20"/>
        <end position="280"/>
    </location>
</feature>